<protein>
    <submittedName>
        <fullName evidence="2">Uncharacterized protein</fullName>
    </submittedName>
</protein>
<evidence type="ECO:0000313" key="3">
    <source>
        <dbReference type="Proteomes" id="UP000337909"/>
    </source>
</evidence>
<dbReference type="Proteomes" id="UP000337909">
    <property type="component" value="Unassembled WGS sequence"/>
</dbReference>
<reference evidence="2 3" key="1">
    <citation type="submission" date="2019-09" db="EMBL/GenBank/DDBJ databases">
        <authorList>
            <person name="Chandra G."/>
            <person name="Truman W A."/>
        </authorList>
    </citation>
    <scope>NUCLEOTIDE SEQUENCE [LARGE SCALE GENOMIC DNA]</scope>
    <source>
        <strain evidence="2">PS691</strain>
    </source>
</reference>
<dbReference type="EMBL" id="CABVHQ010000016">
    <property type="protein sequence ID" value="VVN93713.1"/>
    <property type="molecule type" value="Genomic_DNA"/>
</dbReference>
<name>A0A5E7CD27_PSEFL</name>
<organism evidence="2 3">
    <name type="scientific">Pseudomonas fluorescens</name>
    <dbReference type="NCBI Taxonomy" id="294"/>
    <lineage>
        <taxon>Bacteria</taxon>
        <taxon>Pseudomonadati</taxon>
        <taxon>Pseudomonadota</taxon>
        <taxon>Gammaproteobacteria</taxon>
        <taxon>Pseudomonadales</taxon>
        <taxon>Pseudomonadaceae</taxon>
        <taxon>Pseudomonas</taxon>
    </lineage>
</organism>
<feature type="transmembrane region" description="Helical" evidence="1">
    <location>
        <begin position="21"/>
        <end position="45"/>
    </location>
</feature>
<evidence type="ECO:0000256" key="1">
    <source>
        <dbReference type="SAM" id="Phobius"/>
    </source>
</evidence>
<evidence type="ECO:0000313" key="2">
    <source>
        <dbReference type="EMBL" id="VVN93713.1"/>
    </source>
</evidence>
<dbReference type="AlphaFoldDB" id="A0A5E7CD27"/>
<proteinExistence type="predicted"/>
<sequence length="46" mass="5160">MFGEHFNLQKYRIFFIGQSSSALALFVVPGTKLPAYISSVFLLHIA</sequence>
<keyword evidence="1" id="KW-0812">Transmembrane</keyword>
<keyword evidence="1" id="KW-1133">Transmembrane helix</keyword>
<gene>
    <name evidence="2" type="ORF">PS691_02071</name>
</gene>
<keyword evidence="1" id="KW-0472">Membrane</keyword>
<accession>A0A5E7CD27</accession>